<dbReference type="AlphaFoldDB" id="A0AAV5JVR4"/>
<gene>
    <name evidence="1" type="ORF">SLEP1_g27096</name>
</gene>
<evidence type="ECO:0000313" key="1">
    <source>
        <dbReference type="EMBL" id="GKV16456.1"/>
    </source>
</evidence>
<comment type="caution">
    <text evidence="1">The sequence shown here is derived from an EMBL/GenBank/DDBJ whole genome shotgun (WGS) entry which is preliminary data.</text>
</comment>
<name>A0AAV5JVR4_9ROSI</name>
<dbReference type="EMBL" id="BPVZ01000045">
    <property type="protein sequence ID" value="GKV16456.1"/>
    <property type="molecule type" value="Genomic_DNA"/>
</dbReference>
<proteinExistence type="predicted"/>
<evidence type="ECO:0000313" key="2">
    <source>
        <dbReference type="Proteomes" id="UP001054252"/>
    </source>
</evidence>
<dbReference type="Proteomes" id="UP001054252">
    <property type="component" value="Unassembled WGS sequence"/>
</dbReference>
<accession>A0AAV5JVR4</accession>
<organism evidence="1 2">
    <name type="scientific">Rubroshorea leprosula</name>
    <dbReference type="NCBI Taxonomy" id="152421"/>
    <lineage>
        <taxon>Eukaryota</taxon>
        <taxon>Viridiplantae</taxon>
        <taxon>Streptophyta</taxon>
        <taxon>Embryophyta</taxon>
        <taxon>Tracheophyta</taxon>
        <taxon>Spermatophyta</taxon>
        <taxon>Magnoliopsida</taxon>
        <taxon>eudicotyledons</taxon>
        <taxon>Gunneridae</taxon>
        <taxon>Pentapetalae</taxon>
        <taxon>rosids</taxon>
        <taxon>malvids</taxon>
        <taxon>Malvales</taxon>
        <taxon>Dipterocarpaceae</taxon>
        <taxon>Rubroshorea</taxon>
    </lineage>
</organism>
<sequence length="73" mass="8312">MNGKKKSLVLFETEEQPFCLIIPTHLVGPLWHYLNFILSATVKEKTCINMLTVWNCNGVPGLEIHCFPGYLYG</sequence>
<reference evidence="1 2" key="1">
    <citation type="journal article" date="2021" name="Commun. Biol.">
        <title>The genome of Shorea leprosula (Dipterocarpaceae) highlights the ecological relevance of drought in aseasonal tropical rainforests.</title>
        <authorList>
            <person name="Ng K.K.S."/>
            <person name="Kobayashi M.J."/>
            <person name="Fawcett J.A."/>
            <person name="Hatakeyama M."/>
            <person name="Paape T."/>
            <person name="Ng C.H."/>
            <person name="Ang C.C."/>
            <person name="Tnah L.H."/>
            <person name="Lee C.T."/>
            <person name="Nishiyama T."/>
            <person name="Sese J."/>
            <person name="O'Brien M.J."/>
            <person name="Copetti D."/>
            <person name="Mohd Noor M.I."/>
            <person name="Ong R.C."/>
            <person name="Putra M."/>
            <person name="Sireger I.Z."/>
            <person name="Indrioko S."/>
            <person name="Kosugi Y."/>
            <person name="Izuno A."/>
            <person name="Isagi Y."/>
            <person name="Lee S.L."/>
            <person name="Shimizu K.K."/>
        </authorList>
    </citation>
    <scope>NUCLEOTIDE SEQUENCE [LARGE SCALE GENOMIC DNA]</scope>
    <source>
        <strain evidence="1">214</strain>
    </source>
</reference>
<keyword evidence="2" id="KW-1185">Reference proteome</keyword>
<protein>
    <submittedName>
        <fullName evidence="1">Uncharacterized protein</fullName>
    </submittedName>
</protein>